<proteinExistence type="predicted"/>
<feature type="transmembrane region" description="Helical" evidence="1">
    <location>
        <begin position="44"/>
        <end position="62"/>
    </location>
</feature>
<dbReference type="EMBL" id="JBEUOH010000005">
    <property type="protein sequence ID" value="KAL0893876.1"/>
    <property type="molecule type" value="Genomic_DNA"/>
</dbReference>
<evidence type="ECO:0000256" key="1">
    <source>
        <dbReference type="SAM" id="Phobius"/>
    </source>
</evidence>
<keyword evidence="3" id="KW-1185">Reference proteome</keyword>
<evidence type="ECO:0000313" key="2">
    <source>
        <dbReference type="EMBL" id="KAL0893875.1"/>
    </source>
</evidence>
<dbReference type="Proteomes" id="UP001549920">
    <property type="component" value="Unassembled WGS sequence"/>
</dbReference>
<feature type="transmembrane region" description="Helical" evidence="1">
    <location>
        <begin position="138"/>
        <end position="156"/>
    </location>
</feature>
<dbReference type="EMBL" id="JBEUOH010000005">
    <property type="protein sequence ID" value="KAL0893875.1"/>
    <property type="molecule type" value="Genomic_DNA"/>
</dbReference>
<name>A0ABR3IC79_LOXSC</name>
<keyword evidence="1" id="KW-1133">Transmembrane helix</keyword>
<evidence type="ECO:0008006" key="4">
    <source>
        <dbReference type="Google" id="ProtNLM"/>
    </source>
</evidence>
<keyword evidence="1" id="KW-0472">Membrane</keyword>
<organism evidence="2 3">
    <name type="scientific">Loxostege sticticalis</name>
    <name type="common">Beet webworm moth</name>
    <dbReference type="NCBI Taxonomy" id="481309"/>
    <lineage>
        <taxon>Eukaryota</taxon>
        <taxon>Metazoa</taxon>
        <taxon>Ecdysozoa</taxon>
        <taxon>Arthropoda</taxon>
        <taxon>Hexapoda</taxon>
        <taxon>Insecta</taxon>
        <taxon>Pterygota</taxon>
        <taxon>Neoptera</taxon>
        <taxon>Endopterygota</taxon>
        <taxon>Lepidoptera</taxon>
        <taxon>Glossata</taxon>
        <taxon>Ditrysia</taxon>
        <taxon>Pyraloidea</taxon>
        <taxon>Crambidae</taxon>
        <taxon>Pyraustinae</taxon>
        <taxon>Loxostege</taxon>
    </lineage>
</organism>
<sequence length="350" mass="40300">MFNFLKKRLKWSSSKTVDSKKTQSSHILAVITGILEDILFWKKIWLSLSFILFLNVIFFVFIHKEVSLINLVVFFNILFLLIDAFETWLKYKHRTTCLKRLADHEGSQLKITVAQLKTFIVKKWMEYMYLRDTNHTKAFLLMNILLGVFFLTGQYLSGYTTMYLLCLSIALLYKVAPPVIKVVKKIQQNAESDVEFEGLIPEVSEVDLNLLTIEPEPNPTYDERQSLDYWKPDDIPLEEASDSSDNSSSLVTNMSIEKMQSLDKNVETSDSSEDEYIPLDQQQKEQLLSTVEEIRPTSAWSTSAYNALWNITGAVANMVYTKTDTNKIQRVSSADSSDGFEMVEKQDLIN</sequence>
<accession>A0ABR3IC79</accession>
<evidence type="ECO:0000313" key="3">
    <source>
        <dbReference type="Proteomes" id="UP001549920"/>
    </source>
</evidence>
<keyword evidence="1" id="KW-0812">Transmembrane</keyword>
<feature type="transmembrane region" description="Helical" evidence="1">
    <location>
        <begin position="68"/>
        <end position="89"/>
    </location>
</feature>
<comment type="caution">
    <text evidence="2">The sequence shown here is derived from an EMBL/GenBank/DDBJ whole genome shotgun (WGS) entry which is preliminary data.</text>
</comment>
<reference evidence="2 3" key="1">
    <citation type="submission" date="2024-06" db="EMBL/GenBank/DDBJ databases">
        <title>A chromosome-level genome assembly of beet webworm, Loxostege sticticalis.</title>
        <authorList>
            <person name="Zhang Y."/>
        </authorList>
    </citation>
    <scope>NUCLEOTIDE SEQUENCE [LARGE SCALE GENOMIC DNA]</scope>
    <source>
        <strain evidence="2">AQ026</strain>
        <tissue evidence="2">Whole body</tissue>
    </source>
</reference>
<protein>
    <recommendedName>
        <fullName evidence="4">Reticulon-like protein</fullName>
    </recommendedName>
</protein>
<gene>
    <name evidence="2" type="ORF">ABMA27_013980</name>
</gene>